<evidence type="ECO:0000256" key="3">
    <source>
        <dbReference type="ARBA" id="ARBA00022448"/>
    </source>
</evidence>
<evidence type="ECO:0000256" key="4">
    <source>
        <dbReference type="ARBA" id="ARBA00022475"/>
    </source>
</evidence>
<sequence>MSTIEGMRPAISHRLAEARRRLAPLRHQGPEAPAHHWATKWVHWVAAALLVFAYVSNGDVTGALRDPSAMRFEVWVGIAVTVAYGALWLLVRSASKGSRLPAEAPWWERLLAGLVHKGIYLSIAAVILTGFAMAWLAPSDVTVIGPGFFGIQTTTRFALARDLHEFMAELLGWLFAAHFVGALWHRVVRHDGVLRSISVLQRVKTI</sequence>
<gene>
    <name evidence="15" type="ORF">ACFPOC_11955</name>
</gene>
<evidence type="ECO:0000256" key="8">
    <source>
        <dbReference type="ARBA" id="ARBA00022982"/>
    </source>
</evidence>
<evidence type="ECO:0000256" key="10">
    <source>
        <dbReference type="ARBA" id="ARBA00023004"/>
    </source>
</evidence>
<protein>
    <submittedName>
        <fullName evidence="15">Cytochrome b</fullName>
    </submittedName>
</protein>
<keyword evidence="5" id="KW-0349">Heme</keyword>
<keyword evidence="11 13" id="KW-0472">Membrane</keyword>
<evidence type="ECO:0000256" key="13">
    <source>
        <dbReference type="SAM" id="Phobius"/>
    </source>
</evidence>
<keyword evidence="3" id="KW-0813">Transport</keyword>
<keyword evidence="4" id="KW-1003">Cell membrane</keyword>
<feature type="transmembrane region" description="Helical" evidence="13">
    <location>
        <begin position="41"/>
        <end position="60"/>
    </location>
</feature>
<dbReference type="SUPFAM" id="SSF81342">
    <property type="entry name" value="Transmembrane di-heme cytochromes"/>
    <property type="match status" value="1"/>
</dbReference>
<evidence type="ECO:0000259" key="14">
    <source>
        <dbReference type="Pfam" id="PF01292"/>
    </source>
</evidence>
<comment type="cofactor">
    <cofactor evidence="1">
        <name>heme b</name>
        <dbReference type="ChEBI" id="CHEBI:60344"/>
    </cofactor>
</comment>
<feature type="transmembrane region" description="Helical" evidence="13">
    <location>
        <begin position="170"/>
        <end position="188"/>
    </location>
</feature>
<evidence type="ECO:0000256" key="6">
    <source>
        <dbReference type="ARBA" id="ARBA00022692"/>
    </source>
</evidence>
<dbReference type="InterPro" id="IPR011577">
    <property type="entry name" value="Cyt_b561_bac/Ni-Hgenase"/>
</dbReference>
<evidence type="ECO:0000256" key="7">
    <source>
        <dbReference type="ARBA" id="ARBA00022723"/>
    </source>
</evidence>
<keyword evidence="10" id="KW-0408">Iron</keyword>
<evidence type="ECO:0000313" key="15">
    <source>
        <dbReference type="EMBL" id="MFC5567121.1"/>
    </source>
</evidence>
<proteinExistence type="inferred from homology"/>
<evidence type="ECO:0000256" key="11">
    <source>
        <dbReference type="ARBA" id="ARBA00023136"/>
    </source>
</evidence>
<comment type="subcellular location">
    <subcellularLocation>
        <location evidence="2">Cell membrane</location>
        <topology evidence="2">Multi-pass membrane protein</topology>
    </subcellularLocation>
</comment>
<dbReference type="InterPro" id="IPR052168">
    <property type="entry name" value="Cytochrome_b561_oxidase"/>
</dbReference>
<evidence type="ECO:0000256" key="5">
    <source>
        <dbReference type="ARBA" id="ARBA00022617"/>
    </source>
</evidence>
<feature type="domain" description="Cytochrome b561 bacterial/Ni-hydrogenase" evidence="14">
    <location>
        <begin position="35"/>
        <end position="197"/>
    </location>
</feature>
<comment type="similarity">
    <text evidence="12">Belongs to the cytochrome b561 family.</text>
</comment>
<dbReference type="Proteomes" id="UP001596056">
    <property type="component" value="Unassembled WGS sequence"/>
</dbReference>
<evidence type="ECO:0000256" key="9">
    <source>
        <dbReference type="ARBA" id="ARBA00022989"/>
    </source>
</evidence>
<evidence type="ECO:0000256" key="1">
    <source>
        <dbReference type="ARBA" id="ARBA00001970"/>
    </source>
</evidence>
<name>A0ABW0SDV7_9RHOB</name>
<evidence type="ECO:0000256" key="2">
    <source>
        <dbReference type="ARBA" id="ARBA00004651"/>
    </source>
</evidence>
<dbReference type="Pfam" id="PF01292">
    <property type="entry name" value="Ni_hydr_CYTB"/>
    <property type="match status" value="1"/>
</dbReference>
<dbReference type="PANTHER" id="PTHR30529">
    <property type="entry name" value="CYTOCHROME B561"/>
    <property type="match status" value="1"/>
</dbReference>
<organism evidence="15 16">
    <name type="scientific">Rubellimicrobium aerolatum</name>
    <dbReference type="NCBI Taxonomy" id="490979"/>
    <lineage>
        <taxon>Bacteria</taxon>
        <taxon>Pseudomonadati</taxon>
        <taxon>Pseudomonadota</taxon>
        <taxon>Alphaproteobacteria</taxon>
        <taxon>Rhodobacterales</taxon>
        <taxon>Roseobacteraceae</taxon>
        <taxon>Rubellimicrobium</taxon>
    </lineage>
</organism>
<evidence type="ECO:0000256" key="12">
    <source>
        <dbReference type="ARBA" id="ARBA00037975"/>
    </source>
</evidence>
<comment type="caution">
    <text evidence="15">The sequence shown here is derived from an EMBL/GenBank/DDBJ whole genome shotgun (WGS) entry which is preliminary data.</text>
</comment>
<feature type="transmembrane region" description="Helical" evidence="13">
    <location>
        <begin position="119"/>
        <end position="137"/>
    </location>
</feature>
<keyword evidence="7" id="KW-0479">Metal-binding</keyword>
<keyword evidence="16" id="KW-1185">Reference proteome</keyword>
<keyword evidence="6 13" id="KW-0812">Transmembrane</keyword>
<evidence type="ECO:0000313" key="16">
    <source>
        <dbReference type="Proteomes" id="UP001596056"/>
    </source>
</evidence>
<feature type="transmembrane region" description="Helical" evidence="13">
    <location>
        <begin position="72"/>
        <end position="91"/>
    </location>
</feature>
<keyword evidence="8" id="KW-0249">Electron transport</keyword>
<reference evidence="16" key="1">
    <citation type="journal article" date="2019" name="Int. J. Syst. Evol. Microbiol.">
        <title>The Global Catalogue of Microorganisms (GCM) 10K type strain sequencing project: providing services to taxonomists for standard genome sequencing and annotation.</title>
        <authorList>
            <consortium name="The Broad Institute Genomics Platform"/>
            <consortium name="The Broad Institute Genome Sequencing Center for Infectious Disease"/>
            <person name="Wu L."/>
            <person name="Ma J."/>
        </authorList>
    </citation>
    <scope>NUCLEOTIDE SEQUENCE [LARGE SCALE GENOMIC DNA]</scope>
    <source>
        <strain evidence="16">KACC 11588</strain>
    </source>
</reference>
<keyword evidence="9 13" id="KW-1133">Transmembrane helix</keyword>
<accession>A0ABW0SDV7</accession>
<dbReference type="PANTHER" id="PTHR30529:SF1">
    <property type="entry name" value="CYTOCHROME B561 HOMOLOG 2"/>
    <property type="match status" value="1"/>
</dbReference>
<dbReference type="EMBL" id="JBHSNA010000011">
    <property type="protein sequence ID" value="MFC5567121.1"/>
    <property type="molecule type" value="Genomic_DNA"/>
</dbReference>
<dbReference type="InterPro" id="IPR016174">
    <property type="entry name" value="Di-haem_cyt_TM"/>
</dbReference>
<dbReference type="RefSeq" id="WP_209842171.1">
    <property type="nucleotide sequence ID" value="NZ_JAGGJP010000014.1"/>
</dbReference>